<dbReference type="EMBL" id="JAQIBD010000001">
    <property type="protein sequence ID" value="MDM5271334.1"/>
    <property type="molecule type" value="Genomic_DNA"/>
</dbReference>
<accession>A0ABT7QWY0</accession>
<dbReference type="Proteomes" id="UP001169069">
    <property type="component" value="Unassembled WGS sequence"/>
</dbReference>
<organism evidence="1 2">
    <name type="scientific">Sulfurovum zhangzhouensis</name>
    <dbReference type="NCBI Taxonomy" id="3019067"/>
    <lineage>
        <taxon>Bacteria</taxon>
        <taxon>Pseudomonadati</taxon>
        <taxon>Campylobacterota</taxon>
        <taxon>Epsilonproteobacteria</taxon>
        <taxon>Campylobacterales</taxon>
        <taxon>Sulfurovaceae</taxon>
        <taxon>Sulfurovum</taxon>
    </lineage>
</organism>
<sequence length="69" mass="7780">MKRVEVVNPASVKVSPFILNEFMSPKDTSIKPEKVTKKAVRDIANELGISYDESHIEFAKKLINAYVKS</sequence>
<gene>
    <name evidence="1" type="ORF">PGH07_04020</name>
</gene>
<protein>
    <submittedName>
        <fullName evidence="1">Uncharacterized protein</fullName>
    </submittedName>
</protein>
<evidence type="ECO:0000313" key="2">
    <source>
        <dbReference type="Proteomes" id="UP001169069"/>
    </source>
</evidence>
<dbReference type="RefSeq" id="WP_289412716.1">
    <property type="nucleotide sequence ID" value="NZ_JAQIBD010000001.1"/>
</dbReference>
<keyword evidence="2" id="KW-1185">Reference proteome</keyword>
<name>A0ABT7QWY0_9BACT</name>
<comment type="caution">
    <text evidence="1">The sequence shown here is derived from an EMBL/GenBank/DDBJ whole genome shotgun (WGS) entry which is preliminary data.</text>
</comment>
<proteinExistence type="predicted"/>
<evidence type="ECO:0000313" key="1">
    <source>
        <dbReference type="EMBL" id="MDM5271334.1"/>
    </source>
</evidence>
<reference evidence="1" key="1">
    <citation type="submission" date="2023-01" db="EMBL/GenBank/DDBJ databases">
        <title>Sulfurovum sp. zt1-1 genome assembly.</title>
        <authorList>
            <person name="Wang J."/>
        </authorList>
    </citation>
    <scope>NUCLEOTIDE SEQUENCE</scope>
    <source>
        <strain evidence="1">Zt1-1</strain>
    </source>
</reference>